<gene>
    <name evidence="8" type="ORF">MNOR_LOCUS1548</name>
</gene>
<evidence type="ECO:0000256" key="4">
    <source>
        <dbReference type="ARBA" id="ARBA00022989"/>
    </source>
</evidence>
<keyword evidence="3 7" id="KW-0812">Transmembrane</keyword>
<keyword evidence="4 7" id="KW-1133">Transmembrane helix</keyword>
<dbReference type="PRINTS" id="PR00259">
    <property type="entry name" value="TMFOUR"/>
</dbReference>
<dbReference type="GO" id="GO:0005886">
    <property type="term" value="C:plasma membrane"/>
    <property type="evidence" value="ECO:0007669"/>
    <property type="project" value="TreeGrafter"/>
</dbReference>
<feature type="transmembrane region" description="Helical" evidence="7">
    <location>
        <begin position="76"/>
        <end position="96"/>
    </location>
</feature>
<dbReference type="Gene3D" id="1.10.1450.10">
    <property type="entry name" value="Tetraspanin"/>
    <property type="match status" value="1"/>
</dbReference>
<dbReference type="EMBL" id="CAXKWB010000413">
    <property type="protein sequence ID" value="CAL4060782.1"/>
    <property type="molecule type" value="Genomic_DNA"/>
</dbReference>
<sequence length="261" mass="28654">MGCLDCLSKSLLFVLNTLVFLIGVGVTAISVVGIVGIDTLLDEIKDELNLDELGDGVGNTMEDIIEEVKELTDTSLYVVLGVGIFILVIGFLGCCGACKKSSCMLKTYASVILVLVIVQITLGALAVVWSDTVEEQIKTDLWKQFDKYNPMDLNTRNETDLMQQTLKCCGVESYQDWMDATYLKPTASIPDGCCVDYELNCGANYFTTTQQRPIYTEGCYQMAKNDILFYIDLVGGIVIGVIVVEVLCVVGAFYLSCKKKK</sequence>
<comment type="subcellular location">
    <subcellularLocation>
        <location evidence="1 7">Membrane</location>
        <topology evidence="1 7">Multi-pass membrane protein</topology>
    </subcellularLocation>
</comment>
<dbReference type="PIRSF" id="PIRSF002419">
    <property type="entry name" value="Tetraspanin"/>
    <property type="match status" value="1"/>
</dbReference>
<dbReference type="InterPro" id="IPR000301">
    <property type="entry name" value="Tetraspanin_animals"/>
</dbReference>
<comment type="caution">
    <text evidence="8">The sequence shown here is derived from an EMBL/GenBank/DDBJ whole genome shotgun (WGS) entry which is preliminary data.</text>
</comment>
<dbReference type="SUPFAM" id="SSF48652">
    <property type="entry name" value="Tetraspanin"/>
    <property type="match status" value="1"/>
</dbReference>
<evidence type="ECO:0000256" key="3">
    <source>
        <dbReference type="ARBA" id="ARBA00022692"/>
    </source>
</evidence>
<evidence type="ECO:0000256" key="1">
    <source>
        <dbReference type="ARBA" id="ARBA00004141"/>
    </source>
</evidence>
<dbReference type="PANTHER" id="PTHR19282">
    <property type="entry name" value="TETRASPANIN"/>
    <property type="match status" value="1"/>
</dbReference>
<evidence type="ECO:0000313" key="9">
    <source>
        <dbReference type="Proteomes" id="UP001497623"/>
    </source>
</evidence>
<evidence type="ECO:0000256" key="5">
    <source>
        <dbReference type="ARBA" id="ARBA00023136"/>
    </source>
</evidence>
<name>A0AAV2PME5_MEGNR</name>
<keyword evidence="5 7" id="KW-0472">Membrane</keyword>
<feature type="transmembrane region" description="Helical" evidence="7">
    <location>
        <begin position="108"/>
        <end position="129"/>
    </location>
</feature>
<comment type="similarity">
    <text evidence="2 7">Belongs to the tetraspanin (TM4SF) family.</text>
</comment>
<reference evidence="8 9" key="1">
    <citation type="submission" date="2024-05" db="EMBL/GenBank/DDBJ databases">
        <authorList>
            <person name="Wallberg A."/>
        </authorList>
    </citation>
    <scope>NUCLEOTIDE SEQUENCE [LARGE SCALE GENOMIC DNA]</scope>
</reference>
<accession>A0AAV2PME5</accession>
<dbReference type="InterPro" id="IPR008952">
    <property type="entry name" value="Tetraspanin_EC2_sf"/>
</dbReference>
<organism evidence="8 9">
    <name type="scientific">Meganyctiphanes norvegica</name>
    <name type="common">Northern krill</name>
    <name type="synonym">Thysanopoda norvegica</name>
    <dbReference type="NCBI Taxonomy" id="48144"/>
    <lineage>
        <taxon>Eukaryota</taxon>
        <taxon>Metazoa</taxon>
        <taxon>Ecdysozoa</taxon>
        <taxon>Arthropoda</taxon>
        <taxon>Crustacea</taxon>
        <taxon>Multicrustacea</taxon>
        <taxon>Malacostraca</taxon>
        <taxon>Eumalacostraca</taxon>
        <taxon>Eucarida</taxon>
        <taxon>Euphausiacea</taxon>
        <taxon>Euphausiidae</taxon>
        <taxon>Meganyctiphanes</taxon>
    </lineage>
</organism>
<evidence type="ECO:0000313" key="8">
    <source>
        <dbReference type="EMBL" id="CAL4060782.1"/>
    </source>
</evidence>
<evidence type="ECO:0000256" key="7">
    <source>
        <dbReference type="RuleBase" id="RU361218"/>
    </source>
</evidence>
<dbReference type="PANTHER" id="PTHR19282:SF544">
    <property type="entry name" value="TETRASPANIN"/>
    <property type="match status" value="1"/>
</dbReference>
<dbReference type="AlphaFoldDB" id="A0AAV2PME5"/>
<feature type="transmembrane region" description="Helical" evidence="7">
    <location>
        <begin position="12"/>
        <end position="37"/>
    </location>
</feature>
<keyword evidence="6" id="KW-1015">Disulfide bond</keyword>
<feature type="disulfide bond" evidence="6">
    <location>
        <begin position="168"/>
        <end position="201"/>
    </location>
</feature>
<evidence type="ECO:0000256" key="2">
    <source>
        <dbReference type="ARBA" id="ARBA00006840"/>
    </source>
</evidence>
<dbReference type="Pfam" id="PF00335">
    <property type="entry name" value="Tetraspanin"/>
    <property type="match status" value="1"/>
</dbReference>
<protein>
    <recommendedName>
        <fullName evidence="7">Tetraspanin</fullName>
    </recommendedName>
</protein>
<keyword evidence="9" id="KW-1185">Reference proteome</keyword>
<feature type="transmembrane region" description="Helical" evidence="7">
    <location>
        <begin position="227"/>
        <end position="255"/>
    </location>
</feature>
<dbReference type="InterPro" id="IPR018499">
    <property type="entry name" value="Tetraspanin/Peripherin"/>
</dbReference>
<dbReference type="Proteomes" id="UP001497623">
    <property type="component" value="Unassembled WGS sequence"/>
</dbReference>
<evidence type="ECO:0000256" key="6">
    <source>
        <dbReference type="PIRSR" id="PIRSR002419-1"/>
    </source>
</evidence>
<proteinExistence type="inferred from homology"/>